<keyword evidence="10 13" id="KW-1133">Transmembrane helix</keyword>
<dbReference type="GO" id="GO:0000155">
    <property type="term" value="F:phosphorelay sensor kinase activity"/>
    <property type="evidence" value="ECO:0007669"/>
    <property type="project" value="InterPro"/>
</dbReference>
<dbReference type="EMBL" id="KT825491">
    <property type="protein sequence ID" value="AMN85481.1"/>
    <property type="molecule type" value="Genomic_DNA"/>
</dbReference>
<keyword evidence="8 15" id="KW-0418">Kinase</keyword>
<feature type="transmembrane region" description="Helical" evidence="13">
    <location>
        <begin position="20"/>
        <end position="42"/>
    </location>
</feature>
<evidence type="ECO:0000256" key="6">
    <source>
        <dbReference type="ARBA" id="ARBA00022692"/>
    </source>
</evidence>
<evidence type="ECO:0000256" key="2">
    <source>
        <dbReference type="ARBA" id="ARBA00004370"/>
    </source>
</evidence>
<dbReference type="FunFam" id="3.30.565.10:FF:000013">
    <property type="entry name" value="Two-component sensor histidine kinase"/>
    <property type="match status" value="1"/>
</dbReference>
<keyword evidence="4" id="KW-0597">Phosphoprotein</keyword>
<dbReference type="InterPro" id="IPR036097">
    <property type="entry name" value="HisK_dim/P_sf"/>
</dbReference>
<dbReference type="EC" id="2.7.13.3" evidence="3"/>
<evidence type="ECO:0000256" key="7">
    <source>
        <dbReference type="ARBA" id="ARBA00022741"/>
    </source>
</evidence>
<dbReference type="InterPro" id="IPR036890">
    <property type="entry name" value="HATPase_C_sf"/>
</dbReference>
<dbReference type="InterPro" id="IPR003661">
    <property type="entry name" value="HisK_dim/P_dom"/>
</dbReference>
<dbReference type="InterPro" id="IPR004358">
    <property type="entry name" value="Sig_transdc_His_kin-like_C"/>
</dbReference>
<dbReference type="SUPFAM" id="SSF47384">
    <property type="entry name" value="Homodimeric domain of signal transducing histidine kinase"/>
    <property type="match status" value="1"/>
</dbReference>
<dbReference type="PRINTS" id="PR00344">
    <property type="entry name" value="BCTRLSENSOR"/>
</dbReference>
<evidence type="ECO:0000256" key="9">
    <source>
        <dbReference type="ARBA" id="ARBA00022840"/>
    </source>
</evidence>
<dbReference type="InterPro" id="IPR005467">
    <property type="entry name" value="His_kinase_dom"/>
</dbReference>
<dbReference type="GO" id="GO:0004721">
    <property type="term" value="F:phosphoprotein phosphatase activity"/>
    <property type="evidence" value="ECO:0007669"/>
    <property type="project" value="TreeGrafter"/>
</dbReference>
<evidence type="ECO:0000256" key="11">
    <source>
        <dbReference type="ARBA" id="ARBA00023012"/>
    </source>
</evidence>
<dbReference type="SUPFAM" id="SSF55874">
    <property type="entry name" value="ATPase domain of HSP90 chaperone/DNA topoisomerase II/histidine kinase"/>
    <property type="match status" value="1"/>
</dbReference>
<dbReference type="PANTHER" id="PTHR45453">
    <property type="entry name" value="PHOSPHATE REGULON SENSOR PROTEIN PHOR"/>
    <property type="match status" value="1"/>
</dbReference>
<organism evidence="15">
    <name type="scientific">Enterococcus faecium</name>
    <name type="common">Streptococcus faecium</name>
    <dbReference type="NCBI Taxonomy" id="1352"/>
    <lineage>
        <taxon>Bacteria</taxon>
        <taxon>Bacillati</taxon>
        <taxon>Bacillota</taxon>
        <taxon>Bacilli</taxon>
        <taxon>Lactobacillales</taxon>
        <taxon>Enterococcaceae</taxon>
        <taxon>Enterococcus</taxon>
    </lineage>
</organism>
<evidence type="ECO:0000256" key="1">
    <source>
        <dbReference type="ARBA" id="ARBA00000085"/>
    </source>
</evidence>
<dbReference type="PANTHER" id="PTHR45453:SF1">
    <property type="entry name" value="PHOSPHATE REGULON SENSOR PROTEIN PHOR"/>
    <property type="match status" value="1"/>
</dbReference>
<evidence type="ECO:0000313" key="15">
    <source>
        <dbReference type="EMBL" id="AMN85481.1"/>
    </source>
</evidence>
<proteinExistence type="predicted"/>
<dbReference type="Pfam" id="PF00512">
    <property type="entry name" value="HisKA"/>
    <property type="match status" value="1"/>
</dbReference>
<dbReference type="InterPro" id="IPR058212">
    <property type="entry name" value="VanS-like"/>
</dbReference>
<dbReference type="SMART" id="SM00388">
    <property type="entry name" value="HisKA"/>
    <property type="match status" value="1"/>
</dbReference>
<keyword evidence="5" id="KW-0808">Transferase</keyword>
<evidence type="ECO:0000256" key="5">
    <source>
        <dbReference type="ARBA" id="ARBA00022679"/>
    </source>
</evidence>
<evidence type="ECO:0000256" key="13">
    <source>
        <dbReference type="SAM" id="Phobius"/>
    </source>
</evidence>
<dbReference type="Pfam" id="PF02518">
    <property type="entry name" value="HATPase_c"/>
    <property type="match status" value="1"/>
</dbReference>
<dbReference type="NCBIfam" id="NF033091">
    <property type="entry name" value="HK_VanS_ACDEFG"/>
    <property type="match status" value="1"/>
</dbReference>
<dbReference type="PROSITE" id="PS50109">
    <property type="entry name" value="HIS_KIN"/>
    <property type="match status" value="1"/>
</dbReference>
<accession>A0A140GXE2</accession>
<feature type="domain" description="Histidine kinase" evidence="14">
    <location>
        <begin position="163"/>
        <end position="379"/>
    </location>
</feature>
<evidence type="ECO:0000256" key="10">
    <source>
        <dbReference type="ARBA" id="ARBA00022989"/>
    </source>
</evidence>
<evidence type="ECO:0000259" key="14">
    <source>
        <dbReference type="PROSITE" id="PS50109"/>
    </source>
</evidence>
<dbReference type="Gene3D" id="3.30.565.10">
    <property type="entry name" value="Histidine kinase-like ATPase, C-terminal domain"/>
    <property type="match status" value="1"/>
</dbReference>
<dbReference type="GO" id="GO:0005524">
    <property type="term" value="F:ATP binding"/>
    <property type="evidence" value="ECO:0007669"/>
    <property type="project" value="UniProtKB-KW"/>
</dbReference>
<dbReference type="Gene3D" id="1.10.287.130">
    <property type="match status" value="1"/>
</dbReference>
<sequence length="381" mass="43782">MKNRKKTKCEDDYLLFKNRLSIKMLLMMVCSLLIIAVVYLFILKGNFANAVVGFLERFVYYDRDEAVSVYLRTFKRYEIWLFLLAVLGVFFVIFRMFVDNVSKYFKEINRGIDSLVHEDAQDIALPAELASTERKINSIRHTLMKRKSDAELAEQRKNDLVMYLAHDLKTPLSSVIGYLTLLRDEGQISDELKTRYLSVSLDKAERLEDLINEFFEITRFNLSHITLVYGKINLTRMLEQLAYEFKPMLTGKNLKLEFEVQPDIIVSCDANKMQRVFDNLLRNAVSYCNADTSIKIAAEQIEDHALIKVMNEGNTIPQERLERIFEQFYRLDVSRSSATGGTGLGLAIAKEIVELHHGQITAHSADGLTCFEVSLPLVGKS</sequence>
<keyword evidence="7" id="KW-0547">Nucleotide-binding</keyword>
<feature type="transmembrane region" description="Helical" evidence="13">
    <location>
        <begin position="79"/>
        <end position="98"/>
    </location>
</feature>
<reference evidence="15" key="1">
    <citation type="journal article" date="2016" name="J. Antimicrob. Chemother.">
        <title>Characterization of a genomic island harbouring a new vanD allele from Enterococcus faecium N15-508 isolated in Canada.</title>
        <authorList>
            <person name="Boyd D.A."/>
            <person name="Lalancette C."/>
            <person name="Levesque S."/>
            <person name="Golding G.R."/>
        </authorList>
    </citation>
    <scope>NUCLEOTIDE SEQUENCE</scope>
    <source>
        <strain evidence="15">N15-508</strain>
    </source>
</reference>
<evidence type="ECO:0000256" key="12">
    <source>
        <dbReference type="ARBA" id="ARBA00023136"/>
    </source>
</evidence>
<dbReference type="InterPro" id="IPR050351">
    <property type="entry name" value="BphY/WalK/GraS-like"/>
</dbReference>
<comment type="subcellular location">
    <subcellularLocation>
        <location evidence="2">Membrane</location>
    </subcellularLocation>
</comment>
<dbReference type="AlphaFoldDB" id="A0A140GXE2"/>
<keyword evidence="12 13" id="KW-0472">Membrane</keyword>
<keyword evidence="9" id="KW-0067">ATP-binding</keyword>
<dbReference type="InterPro" id="IPR003594">
    <property type="entry name" value="HATPase_dom"/>
</dbReference>
<dbReference type="SMART" id="SM00387">
    <property type="entry name" value="HATPase_c"/>
    <property type="match status" value="1"/>
</dbReference>
<dbReference type="GO" id="GO:0005886">
    <property type="term" value="C:plasma membrane"/>
    <property type="evidence" value="ECO:0007669"/>
    <property type="project" value="TreeGrafter"/>
</dbReference>
<keyword evidence="6 13" id="KW-0812">Transmembrane</keyword>
<dbReference type="GO" id="GO:0016036">
    <property type="term" value="P:cellular response to phosphate starvation"/>
    <property type="evidence" value="ECO:0007669"/>
    <property type="project" value="TreeGrafter"/>
</dbReference>
<evidence type="ECO:0000256" key="3">
    <source>
        <dbReference type="ARBA" id="ARBA00012438"/>
    </source>
</evidence>
<dbReference type="CDD" id="cd00082">
    <property type="entry name" value="HisKA"/>
    <property type="match status" value="1"/>
</dbReference>
<keyword evidence="11" id="KW-0902">Two-component regulatory system</keyword>
<protein>
    <recommendedName>
        <fullName evidence="3">histidine kinase</fullName>
        <ecNumber evidence="3">2.7.13.3</ecNumber>
    </recommendedName>
</protein>
<comment type="catalytic activity">
    <reaction evidence="1">
        <text>ATP + protein L-histidine = ADP + protein N-phospho-L-histidine.</text>
        <dbReference type="EC" id="2.7.13.3"/>
    </reaction>
</comment>
<name>A0A140GXE2_ENTFC</name>
<evidence type="ECO:0000256" key="4">
    <source>
        <dbReference type="ARBA" id="ARBA00022553"/>
    </source>
</evidence>
<evidence type="ECO:0000256" key="8">
    <source>
        <dbReference type="ARBA" id="ARBA00022777"/>
    </source>
</evidence>